<dbReference type="PROSITE" id="PS51746">
    <property type="entry name" value="PPM_2"/>
    <property type="match status" value="1"/>
</dbReference>
<organism evidence="2 3">
    <name type="scientific">Insulibacter thermoxylanivorax</name>
    <dbReference type="NCBI Taxonomy" id="2749268"/>
    <lineage>
        <taxon>Bacteria</taxon>
        <taxon>Bacillati</taxon>
        <taxon>Bacillota</taxon>
        <taxon>Bacilli</taxon>
        <taxon>Bacillales</taxon>
        <taxon>Paenibacillaceae</taxon>
        <taxon>Insulibacter</taxon>
    </lineage>
</organism>
<dbReference type="InterPro" id="IPR015655">
    <property type="entry name" value="PP2C"/>
</dbReference>
<name>A0A916QBP6_9BACL</name>
<dbReference type="RefSeq" id="WP_200966058.1">
    <property type="nucleotide sequence ID" value="NZ_BMAQ01000006.1"/>
</dbReference>
<reference evidence="2" key="1">
    <citation type="submission" date="2020-08" db="EMBL/GenBank/DDBJ databases">
        <authorList>
            <person name="Uke A."/>
            <person name="Chhe C."/>
            <person name="Baramee S."/>
            <person name="Kosugi A."/>
        </authorList>
    </citation>
    <scope>NUCLEOTIDE SEQUENCE</scope>
    <source>
        <strain evidence="2">DA-C8</strain>
    </source>
</reference>
<dbReference type="AlphaFoldDB" id="A0A916QBP6"/>
<evidence type="ECO:0000313" key="2">
    <source>
        <dbReference type="EMBL" id="GFR37795.1"/>
    </source>
</evidence>
<evidence type="ECO:0000313" key="3">
    <source>
        <dbReference type="Proteomes" id="UP000654993"/>
    </source>
</evidence>
<accession>A0A916QBP6</accession>
<dbReference type="SUPFAM" id="SSF81606">
    <property type="entry name" value="PP2C-like"/>
    <property type="match status" value="1"/>
</dbReference>
<evidence type="ECO:0000259" key="1">
    <source>
        <dbReference type="PROSITE" id="PS51746"/>
    </source>
</evidence>
<dbReference type="PANTHER" id="PTHR47992">
    <property type="entry name" value="PROTEIN PHOSPHATASE"/>
    <property type="match status" value="1"/>
</dbReference>
<dbReference type="Gene3D" id="3.60.40.10">
    <property type="entry name" value="PPM-type phosphatase domain"/>
    <property type="match status" value="1"/>
</dbReference>
<dbReference type="Proteomes" id="UP000654993">
    <property type="component" value="Unassembled WGS sequence"/>
</dbReference>
<sequence length="263" mass="28514">MKTANITDVGRVRLVNEDRACVEASINGFAFAVVADGMGGHLAGDVASQMTTQYIEKQMRQRLVRGMNAEQCAALLRDLIREANREVYELANSSEQYVGMGTTVVAAIADRERVVVAHIGDSRAYMISGRSIVQLTEDHSLVNELLKSGQINEEEAASHPRRNVLVRALGTDPEVDVDVVCREWKEKDVLLLCTDGLSGLVKTETIVETMNTDAGWSEKAGQLVDKALDAGGDDNITIVLLINEQDEASPESAEQLDGRGEAG</sequence>
<dbReference type="CDD" id="cd00143">
    <property type="entry name" value="PP2Cc"/>
    <property type="match status" value="1"/>
</dbReference>
<feature type="domain" description="PPM-type phosphatase" evidence="1">
    <location>
        <begin position="1"/>
        <end position="243"/>
    </location>
</feature>
<dbReference type="InterPro" id="IPR001932">
    <property type="entry name" value="PPM-type_phosphatase-like_dom"/>
</dbReference>
<dbReference type="GO" id="GO:0004722">
    <property type="term" value="F:protein serine/threonine phosphatase activity"/>
    <property type="evidence" value="ECO:0007669"/>
    <property type="project" value="InterPro"/>
</dbReference>
<dbReference type="InterPro" id="IPR036457">
    <property type="entry name" value="PPM-type-like_dom_sf"/>
</dbReference>
<dbReference type="SMART" id="SM00332">
    <property type="entry name" value="PP2Cc"/>
    <property type="match status" value="1"/>
</dbReference>
<gene>
    <name evidence="2" type="ORF">PRECH8_10910</name>
</gene>
<dbReference type="NCBIfam" id="NF033484">
    <property type="entry name" value="Stp1_PP2C_phos"/>
    <property type="match status" value="1"/>
</dbReference>
<protein>
    <submittedName>
        <fullName evidence="2">Protein phosphatase</fullName>
    </submittedName>
</protein>
<reference evidence="2" key="2">
    <citation type="journal article" date="2021" name="Data Brief">
        <title>Draft genome sequence data of the facultative, thermophilic, xylanolytic bacterium Paenibacillus sp. strain DA-C8.</title>
        <authorList>
            <person name="Chhe C."/>
            <person name="Uke A."/>
            <person name="Baramee S."/>
            <person name="Ungkulpasvich U."/>
            <person name="Tachaapaikoon C."/>
            <person name="Pason P."/>
            <person name="Waeonukul R."/>
            <person name="Ratanakhanokchai K."/>
            <person name="Kosugi A."/>
        </authorList>
    </citation>
    <scope>NUCLEOTIDE SEQUENCE</scope>
    <source>
        <strain evidence="2">DA-C8</strain>
    </source>
</reference>
<dbReference type="EMBL" id="BMAQ01000006">
    <property type="protein sequence ID" value="GFR37795.1"/>
    <property type="molecule type" value="Genomic_DNA"/>
</dbReference>
<dbReference type="SMART" id="SM00331">
    <property type="entry name" value="PP2C_SIG"/>
    <property type="match status" value="1"/>
</dbReference>
<dbReference type="Pfam" id="PF13672">
    <property type="entry name" value="PP2C_2"/>
    <property type="match status" value="1"/>
</dbReference>
<keyword evidence="3" id="KW-1185">Reference proteome</keyword>
<comment type="caution">
    <text evidence="2">The sequence shown here is derived from an EMBL/GenBank/DDBJ whole genome shotgun (WGS) entry which is preliminary data.</text>
</comment>
<proteinExistence type="predicted"/>